<protein>
    <submittedName>
        <fullName evidence="1">Uncharacterized protein</fullName>
    </submittedName>
</protein>
<keyword evidence="2" id="KW-1185">Reference proteome</keyword>
<reference evidence="2" key="1">
    <citation type="journal article" date="2024" name="Front. Bioeng. Biotechnol.">
        <title>Genome-scale model development and genomic sequencing of the oleaginous clade Lipomyces.</title>
        <authorList>
            <person name="Czajka J.J."/>
            <person name="Han Y."/>
            <person name="Kim J."/>
            <person name="Mondo S.J."/>
            <person name="Hofstad B.A."/>
            <person name="Robles A."/>
            <person name="Haridas S."/>
            <person name="Riley R."/>
            <person name="LaButti K."/>
            <person name="Pangilinan J."/>
            <person name="Andreopoulos W."/>
            <person name="Lipzen A."/>
            <person name="Yan J."/>
            <person name="Wang M."/>
            <person name="Ng V."/>
            <person name="Grigoriev I.V."/>
            <person name="Spatafora J.W."/>
            <person name="Magnuson J.K."/>
            <person name="Baker S.E."/>
            <person name="Pomraning K.R."/>
        </authorList>
    </citation>
    <scope>NUCLEOTIDE SEQUENCE [LARGE SCALE GENOMIC DNA]</scope>
    <source>
        <strain evidence="2">CBS 7786</strain>
    </source>
</reference>
<accession>A0ACC3TA13</accession>
<proteinExistence type="predicted"/>
<evidence type="ECO:0000313" key="2">
    <source>
        <dbReference type="Proteomes" id="UP001433508"/>
    </source>
</evidence>
<dbReference type="EMBL" id="MU971338">
    <property type="protein sequence ID" value="KAK9240767.1"/>
    <property type="molecule type" value="Genomic_DNA"/>
</dbReference>
<comment type="caution">
    <text evidence="1">The sequence shown here is derived from an EMBL/GenBank/DDBJ whole genome shotgun (WGS) entry which is preliminary data.</text>
</comment>
<organism evidence="1 2">
    <name type="scientific">Lipomyces kononenkoae</name>
    <name type="common">Yeast</name>
    <dbReference type="NCBI Taxonomy" id="34357"/>
    <lineage>
        <taxon>Eukaryota</taxon>
        <taxon>Fungi</taxon>
        <taxon>Dikarya</taxon>
        <taxon>Ascomycota</taxon>
        <taxon>Saccharomycotina</taxon>
        <taxon>Lipomycetes</taxon>
        <taxon>Lipomycetales</taxon>
        <taxon>Lipomycetaceae</taxon>
        <taxon>Lipomyces</taxon>
    </lineage>
</organism>
<sequence>MGTLTSPALSRPATPLDERYRIRRVSQQNSVSQQHSPVGIPRDGSIMSASRIIIPATPTVSEASMSPYMYSQGHLFGAPMTCLQTNLSPISENTVPGQASDTQDSSSPSNSSSPSTSVSTQEDLVYIEPEAIGRKQCEHDDCQDEIKSWNVENNKDVVITTVVDDTLQQAKNVIKAECQPDQHIEILPGSAAKDDGERLAFRSFTEPDNNSWTAVEPRLVEVDTFDYVSAYYGREASIGNGANVFEHIADESESEPSEYCYDDDQMTDVEDYEVSEDEDAADEKMDWTTHLAYNYMIGPDLADELAESTLNDTSVMSNSGGKDEKSALGSPVTAPASAHTNDGADITTCEPQPEQLGQDAIVLFDGSKVPMGCTCGTGSGETPTTASSSETFPFSRYPQIDYHDEGCPASFAGGYHCLPMILLQKAIDAELQFSHSLPSTEFVDGMLCPKSRGDGEGDDEGEEERNTSRPPSAASRATSRHSRSSLRTARMFIEGIEFADPVQLSLEMPRQPEAVFLYPSWHSSLPIPLARPRAPRVPGRRPRLTIRPPGSPKESRGYDDEEIPLWWRYLIFPLVSIFSSRVTRDTPYVFWLRQNPKVETPLAEATTSPERRLEAELRRQKLLWNVMGILLTGVLLGGVVAGVAIYYFGRGGDPGILTAKHTAAAATQ</sequence>
<evidence type="ECO:0000313" key="1">
    <source>
        <dbReference type="EMBL" id="KAK9240767.1"/>
    </source>
</evidence>
<name>A0ACC3TA13_LIPKO</name>
<gene>
    <name evidence="1" type="ORF">V1525DRAFT_394904</name>
</gene>
<dbReference type="Proteomes" id="UP001433508">
    <property type="component" value="Unassembled WGS sequence"/>
</dbReference>